<dbReference type="InterPro" id="IPR050204">
    <property type="entry name" value="AraC_XylS_family_regulators"/>
</dbReference>
<dbReference type="InterPro" id="IPR018060">
    <property type="entry name" value="HTH_AraC"/>
</dbReference>
<dbReference type="Pfam" id="PF02311">
    <property type="entry name" value="AraC_binding"/>
    <property type="match status" value="1"/>
</dbReference>
<sequence length="286" mass="33044">MPDEIRTVHYDAGLQVEAYRFVGVKQKFPPHFHDYYVIGFIEGGQRYLECRQREYIINPGDIIIFNPRDVHTCEQVDGLALDYRCINIESHRMVEIAREITGRSYLPAFTQTVLCQSEFAPSLKELHAMICEGESDFIKEEQFFLLMGQLIQEYTDVSVCGTYEERAGFQDVCDYMETNFAGAISLDNLSDMAGLSKYHFIRSFTRERGISPYSYLETVRIGHAKKMLEQGTPPADTALLTGFSDQSHFSNFFKRFIGLTPRQYMRIFMNDRRKEHALPTKGAKDI</sequence>
<proteinExistence type="predicted"/>
<dbReference type="InterPro" id="IPR009057">
    <property type="entry name" value="Homeodomain-like_sf"/>
</dbReference>
<organism evidence="5 6">
    <name type="scientific">Paenibacillus rhizosphaerae</name>
    <dbReference type="NCBI Taxonomy" id="297318"/>
    <lineage>
        <taxon>Bacteria</taxon>
        <taxon>Bacillati</taxon>
        <taxon>Bacillota</taxon>
        <taxon>Bacilli</taxon>
        <taxon>Bacillales</taxon>
        <taxon>Paenibacillaceae</taxon>
        <taxon>Paenibacillus</taxon>
    </lineage>
</organism>
<protein>
    <submittedName>
        <fullName evidence="5">AraC-like DNA-binding protein</fullName>
    </submittedName>
</protein>
<evidence type="ECO:0000256" key="1">
    <source>
        <dbReference type="ARBA" id="ARBA00023015"/>
    </source>
</evidence>
<evidence type="ECO:0000259" key="4">
    <source>
        <dbReference type="PROSITE" id="PS01124"/>
    </source>
</evidence>
<dbReference type="SUPFAM" id="SSF46689">
    <property type="entry name" value="Homeodomain-like"/>
    <property type="match status" value="2"/>
</dbReference>
<dbReference type="InterPro" id="IPR003313">
    <property type="entry name" value="AraC-bd"/>
</dbReference>
<evidence type="ECO:0000256" key="2">
    <source>
        <dbReference type="ARBA" id="ARBA00023125"/>
    </source>
</evidence>
<dbReference type="SUPFAM" id="SSF51215">
    <property type="entry name" value="Regulatory protein AraC"/>
    <property type="match status" value="1"/>
</dbReference>
<dbReference type="Pfam" id="PF12833">
    <property type="entry name" value="HTH_18"/>
    <property type="match status" value="1"/>
</dbReference>
<comment type="caution">
    <text evidence="5">The sequence shown here is derived from an EMBL/GenBank/DDBJ whole genome shotgun (WGS) entry which is preliminary data.</text>
</comment>
<feature type="domain" description="HTH araC/xylS-type" evidence="4">
    <location>
        <begin position="170"/>
        <end position="267"/>
    </location>
</feature>
<dbReference type="PANTHER" id="PTHR46796:SF2">
    <property type="entry name" value="TRANSCRIPTIONAL REGULATORY PROTEIN"/>
    <property type="match status" value="1"/>
</dbReference>
<dbReference type="PANTHER" id="PTHR46796">
    <property type="entry name" value="HTH-TYPE TRANSCRIPTIONAL ACTIVATOR RHAS-RELATED"/>
    <property type="match status" value="1"/>
</dbReference>
<dbReference type="SMART" id="SM00342">
    <property type="entry name" value="HTH_ARAC"/>
    <property type="match status" value="1"/>
</dbReference>
<dbReference type="GO" id="GO:0003700">
    <property type="term" value="F:DNA-binding transcription factor activity"/>
    <property type="evidence" value="ECO:0007669"/>
    <property type="project" value="InterPro"/>
</dbReference>
<gene>
    <name evidence="5" type="ORF">FHS19_001259</name>
</gene>
<dbReference type="InterPro" id="IPR014710">
    <property type="entry name" value="RmlC-like_jellyroll"/>
</dbReference>
<dbReference type="EMBL" id="JACHXJ010000001">
    <property type="protein sequence ID" value="MBB3126605.1"/>
    <property type="molecule type" value="Genomic_DNA"/>
</dbReference>
<evidence type="ECO:0000313" key="6">
    <source>
        <dbReference type="Proteomes" id="UP000517523"/>
    </source>
</evidence>
<dbReference type="Proteomes" id="UP000517523">
    <property type="component" value="Unassembled WGS sequence"/>
</dbReference>
<keyword evidence="3" id="KW-0804">Transcription</keyword>
<dbReference type="RefSeq" id="WP_183580039.1">
    <property type="nucleotide sequence ID" value="NZ_JACHXJ010000001.1"/>
</dbReference>
<dbReference type="CDD" id="cd07001">
    <property type="entry name" value="cupin_YbfI-like_N"/>
    <property type="match status" value="1"/>
</dbReference>
<name>A0A839TIH5_9BACL</name>
<dbReference type="AlphaFoldDB" id="A0A839TIH5"/>
<dbReference type="InterPro" id="IPR037923">
    <property type="entry name" value="HTH-like"/>
</dbReference>
<evidence type="ECO:0000256" key="3">
    <source>
        <dbReference type="ARBA" id="ARBA00023163"/>
    </source>
</evidence>
<accession>A0A839TIH5</accession>
<keyword evidence="1" id="KW-0805">Transcription regulation</keyword>
<dbReference type="GO" id="GO:0043565">
    <property type="term" value="F:sequence-specific DNA binding"/>
    <property type="evidence" value="ECO:0007669"/>
    <property type="project" value="InterPro"/>
</dbReference>
<dbReference type="Gene3D" id="2.60.120.10">
    <property type="entry name" value="Jelly Rolls"/>
    <property type="match status" value="1"/>
</dbReference>
<evidence type="ECO:0000313" key="5">
    <source>
        <dbReference type="EMBL" id="MBB3126605.1"/>
    </source>
</evidence>
<dbReference type="PROSITE" id="PS01124">
    <property type="entry name" value="HTH_ARAC_FAMILY_2"/>
    <property type="match status" value="1"/>
</dbReference>
<reference evidence="5 6" key="1">
    <citation type="submission" date="2020-08" db="EMBL/GenBank/DDBJ databases">
        <title>Genomic Encyclopedia of Type Strains, Phase III (KMG-III): the genomes of soil and plant-associated and newly described type strains.</title>
        <authorList>
            <person name="Whitman W."/>
        </authorList>
    </citation>
    <scope>NUCLEOTIDE SEQUENCE [LARGE SCALE GENOMIC DNA]</scope>
    <source>
        <strain evidence="5 6">CECT 5831</strain>
    </source>
</reference>
<dbReference type="Gene3D" id="1.10.10.60">
    <property type="entry name" value="Homeodomain-like"/>
    <property type="match status" value="2"/>
</dbReference>
<keyword evidence="2 5" id="KW-0238">DNA-binding</keyword>